<gene>
    <name evidence="1" type="ORF">KIPB_003845</name>
</gene>
<protein>
    <submittedName>
        <fullName evidence="1">Uncharacterized protein</fullName>
    </submittedName>
</protein>
<name>A0A391NVF2_9EUKA</name>
<keyword evidence="2" id="KW-1185">Reference proteome</keyword>
<sequence length="49" mass="5210">MQSLLPPAHAPQFSVAIFVKEAAGKHLKVTWGKDQCASIPAPTLPLDAQ</sequence>
<accession>A0A391NVF2</accession>
<evidence type="ECO:0000313" key="1">
    <source>
        <dbReference type="EMBL" id="GCA62483.1"/>
    </source>
</evidence>
<organism evidence="1 2">
    <name type="scientific">Kipferlia bialata</name>
    <dbReference type="NCBI Taxonomy" id="797122"/>
    <lineage>
        <taxon>Eukaryota</taxon>
        <taxon>Metamonada</taxon>
        <taxon>Carpediemonas-like organisms</taxon>
        <taxon>Kipferlia</taxon>
    </lineage>
</organism>
<dbReference type="Proteomes" id="UP000265618">
    <property type="component" value="Unassembled WGS sequence"/>
</dbReference>
<reference evidence="1 2" key="1">
    <citation type="journal article" date="2018" name="PLoS ONE">
        <title>The draft genome of Kipferlia bialata reveals reductive genome evolution in fornicate parasites.</title>
        <authorList>
            <person name="Tanifuji G."/>
            <person name="Takabayashi S."/>
            <person name="Kume K."/>
            <person name="Takagi M."/>
            <person name="Nakayama T."/>
            <person name="Kamikawa R."/>
            <person name="Inagaki Y."/>
            <person name="Hashimoto T."/>
        </authorList>
    </citation>
    <scope>NUCLEOTIDE SEQUENCE [LARGE SCALE GENOMIC DNA]</scope>
    <source>
        <strain evidence="1">NY0173</strain>
    </source>
</reference>
<dbReference type="AlphaFoldDB" id="A0A391NVF2"/>
<proteinExistence type="predicted"/>
<comment type="caution">
    <text evidence="1">The sequence shown here is derived from an EMBL/GenBank/DDBJ whole genome shotgun (WGS) entry which is preliminary data.</text>
</comment>
<dbReference type="EMBL" id="BDIP01000774">
    <property type="protein sequence ID" value="GCA62483.1"/>
    <property type="molecule type" value="Genomic_DNA"/>
</dbReference>
<evidence type="ECO:0000313" key="2">
    <source>
        <dbReference type="Proteomes" id="UP000265618"/>
    </source>
</evidence>
<feature type="non-terminal residue" evidence="1">
    <location>
        <position position="1"/>
    </location>
</feature>